<sequence>MLRRSVLAGGLGALVVAGLPDEASASPADPVERLLKGLTLEQKVGQMFVGYVYGDSATAPAAPDAAANTARYGVATAAEVIARHHLGGVIYFTWSHNLGGGPAQIAALSNGLQAAASADTGIPLQISTDQEGGIVTRIGAPLAVSPGNMAVGATFDPAAALRAARISGQELRELGINVVDAPVVDVNTNPRNAADGPRSFGDRTAQVSLLAAAAVAGYRSAGIGAQAKHFPGLGDTTVNTDNGVAVTDETRAQILATHVPPFQAAIAAGVPSIMAAHIVAPALDPSGAPASLSRPIVTGLLRERLHFDGVVITDALDAAALAAIPPAQIVLDAIAAGIDQLLMPADPPLAIRAVLDAVAAGTLAEARIDQSVRRILRMKRALGLFDGADAPASPVVGTPEHLQAMSAIAARSITKLRGAGLPLPAGARVLVTGWGVGTTQTLTDALNARGVTATRLWTGSPSPAVIAQAVAAAQAADATVVTTNNVWSDPTQVALVQALAATGRPVTAAAVGGPYDIAYLPPTPAFLAAYGYQPVSLLALADALTGRAGTPGRLPVTIRTPDGATVLYPFGSGD</sequence>
<dbReference type="Gene3D" id="3.20.20.300">
    <property type="entry name" value="Glycoside hydrolase, family 3, N-terminal domain"/>
    <property type="match status" value="1"/>
</dbReference>
<dbReference type="InterPro" id="IPR036881">
    <property type="entry name" value="Glyco_hydro_3_C_sf"/>
</dbReference>
<dbReference type="EMBL" id="BAABAT010000061">
    <property type="protein sequence ID" value="GAA4263114.1"/>
    <property type="molecule type" value="Genomic_DNA"/>
</dbReference>
<keyword evidence="10" id="KW-1185">Reference proteome</keyword>
<dbReference type="PROSITE" id="PS00775">
    <property type="entry name" value="GLYCOSYL_HYDROL_F3"/>
    <property type="match status" value="1"/>
</dbReference>
<dbReference type="InterPro" id="IPR036962">
    <property type="entry name" value="Glyco_hydro_3_N_sf"/>
</dbReference>
<dbReference type="InterPro" id="IPR050226">
    <property type="entry name" value="NagZ_Beta-hexosaminidase"/>
</dbReference>
<name>A0ABP8DT37_9ACTN</name>
<dbReference type="Gene3D" id="3.40.50.1700">
    <property type="entry name" value="Glycoside hydrolase family 3 C-terminal domain"/>
    <property type="match status" value="1"/>
</dbReference>
<evidence type="ECO:0000313" key="9">
    <source>
        <dbReference type="EMBL" id="GAA4263114.1"/>
    </source>
</evidence>
<dbReference type="PANTHER" id="PTHR30480:SF13">
    <property type="entry name" value="BETA-HEXOSAMINIDASE"/>
    <property type="match status" value="1"/>
</dbReference>
<evidence type="ECO:0000256" key="5">
    <source>
        <dbReference type="ARBA" id="ARBA00023295"/>
    </source>
</evidence>
<evidence type="ECO:0000259" key="7">
    <source>
        <dbReference type="Pfam" id="PF00933"/>
    </source>
</evidence>
<dbReference type="RefSeq" id="WP_345141826.1">
    <property type="nucleotide sequence ID" value="NZ_BAABAT010000061.1"/>
</dbReference>
<feature type="domain" description="Glycoside hydrolase family 3 N-terminal" evidence="7">
    <location>
        <begin position="39"/>
        <end position="377"/>
    </location>
</feature>
<gene>
    <name evidence="9" type="ORF">GCM10022255_104730</name>
</gene>
<comment type="caution">
    <text evidence="9">The sequence shown here is derived from an EMBL/GenBank/DDBJ whole genome shotgun (WGS) entry which is preliminary data.</text>
</comment>
<dbReference type="Pfam" id="PF01915">
    <property type="entry name" value="Glyco_hydro_3_C"/>
    <property type="match status" value="1"/>
</dbReference>
<dbReference type="InterPro" id="IPR019800">
    <property type="entry name" value="Glyco_hydro_3_AS"/>
</dbReference>
<proteinExistence type="inferred from homology"/>
<evidence type="ECO:0000256" key="6">
    <source>
        <dbReference type="RuleBase" id="RU361161"/>
    </source>
</evidence>
<dbReference type="InterPro" id="IPR017853">
    <property type="entry name" value="GH"/>
</dbReference>
<keyword evidence="4 6" id="KW-0378">Hydrolase</keyword>
<dbReference type="PANTHER" id="PTHR30480">
    <property type="entry name" value="BETA-HEXOSAMINIDASE-RELATED"/>
    <property type="match status" value="1"/>
</dbReference>
<evidence type="ECO:0000256" key="1">
    <source>
        <dbReference type="ARBA" id="ARBA00001231"/>
    </source>
</evidence>
<dbReference type="SUPFAM" id="SSF51445">
    <property type="entry name" value="(Trans)glycosidases"/>
    <property type="match status" value="1"/>
</dbReference>
<evidence type="ECO:0000259" key="8">
    <source>
        <dbReference type="Pfam" id="PF01915"/>
    </source>
</evidence>
<dbReference type="GO" id="GO:0016787">
    <property type="term" value="F:hydrolase activity"/>
    <property type="evidence" value="ECO:0007669"/>
    <property type="project" value="UniProtKB-KW"/>
</dbReference>
<organism evidence="9 10">
    <name type="scientific">Dactylosporangium darangshiense</name>
    <dbReference type="NCBI Taxonomy" id="579108"/>
    <lineage>
        <taxon>Bacteria</taxon>
        <taxon>Bacillati</taxon>
        <taxon>Actinomycetota</taxon>
        <taxon>Actinomycetes</taxon>
        <taxon>Micromonosporales</taxon>
        <taxon>Micromonosporaceae</taxon>
        <taxon>Dactylosporangium</taxon>
    </lineage>
</organism>
<accession>A0ABP8DT37</accession>
<dbReference type="EC" id="3.2.1.52" evidence="3"/>
<dbReference type="SUPFAM" id="SSF52279">
    <property type="entry name" value="Beta-D-glucan exohydrolase, C-terminal domain"/>
    <property type="match status" value="1"/>
</dbReference>
<evidence type="ECO:0000256" key="3">
    <source>
        <dbReference type="ARBA" id="ARBA00012663"/>
    </source>
</evidence>
<comment type="catalytic activity">
    <reaction evidence="1">
        <text>Hydrolysis of terminal non-reducing N-acetyl-D-hexosamine residues in N-acetyl-beta-D-hexosaminides.</text>
        <dbReference type="EC" id="3.2.1.52"/>
    </reaction>
</comment>
<dbReference type="InterPro" id="IPR002772">
    <property type="entry name" value="Glyco_hydro_3_C"/>
</dbReference>
<dbReference type="InterPro" id="IPR001764">
    <property type="entry name" value="Glyco_hydro_3_N"/>
</dbReference>
<evidence type="ECO:0000256" key="2">
    <source>
        <dbReference type="ARBA" id="ARBA00005336"/>
    </source>
</evidence>
<dbReference type="Proteomes" id="UP001500620">
    <property type="component" value="Unassembled WGS sequence"/>
</dbReference>
<evidence type="ECO:0000256" key="4">
    <source>
        <dbReference type="ARBA" id="ARBA00022801"/>
    </source>
</evidence>
<keyword evidence="5 6" id="KW-0326">Glycosidase</keyword>
<protein>
    <recommendedName>
        <fullName evidence="3">beta-N-acetylhexosaminidase</fullName>
        <ecNumber evidence="3">3.2.1.52</ecNumber>
    </recommendedName>
</protein>
<comment type="similarity">
    <text evidence="2 6">Belongs to the glycosyl hydrolase 3 family.</text>
</comment>
<reference evidence="10" key="1">
    <citation type="journal article" date="2019" name="Int. J. Syst. Evol. Microbiol.">
        <title>The Global Catalogue of Microorganisms (GCM) 10K type strain sequencing project: providing services to taxonomists for standard genome sequencing and annotation.</title>
        <authorList>
            <consortium name="The Broad Institute Genomics Platform"/>
            <consortium name="The Broad Institute Genome Sequencing Center for Infectious Disease"/>
            <person name="Wu L."/>
            <person name="Ma J."/>
        </authorList>
    </citation>
    <scope>NUCLEOTIDE SEQUENCE [LARGE SCALE GENOMIC DNA]</scope>
    <source>
        <strain evidence="10">JCM 17441</strain>
    </source>
</reference>
<feature type="domain" description="Glycoside hydrolase family 3 C-terminal" evidence="8">
    <location>
        <begin position="429"/>
        <end position="563"/>
    </location>
</feature>
<dbReference type="Pfam" id="PF00933">
    <property type="entry name" value="Glyco_hydro_3"/>
    <property type="match status" value="1"/>
</dbReference>
<evidence type="ECO:0000313" key="10">
    <source>
        <dbReference type="Proteomes" id="UP001500620"/>
    </source>
</evidence>